<sequence>MTKKLWIGGSVVLILAATGALVYANHQAELYVAAQIKDANQQYKELAELGEMPPFQLAYQDLSANVLTSHYKVHGLSLSIEGLGAIASIELVDLKGLKLSGMPSQSSARLEGIQIADTVLQGLAPDLAAYLQQLKMGLNYQYQYDAHLGELNFSQQLLVQDKLEFSYQFSLGGMQPLWQYAEELQKLSPEQQQQQAEQANYLPQLMQKVGQASLIKGKLQIDNHQFWQELTEQFAKAGLSANFATLQSLMLAQLDDNPELPDAIRQPLQQFIQQPDQLSLSFEFAEPVSFASMQDGSAMQGIESTEQLLEKSGFVLEASTH</sequence>
<dbReference type="Proteomes" id="UP001595962">
    <property type="component" value="Unassembled WGS sequence"/>
</dbReference>
<keyword evidence="2" id="KW-1185">Reference proteome</keyword>
<dbReference type="RefSeq" id="WP_377330746.1">
    <property type="nucleotide sequence ID" value="NZ_JBHSGB010000001.1"/>
</dbReference>
<evidence type="ECO:0008006" key="3">
    <source>
        <dbReference type="Google" id="ProtNLM"/>
    </source>
</evidence>
<protein>
    <recommendedName>
        <fullName evidence="3">DUF945 family protein</fullName>
    </recommendedName>
</protein>
<dbReference type="EMBL" id="JBHSGB010000001">
    <property type="protein sequence ID" value="MFC4653442.1"/>
    <property type="molecule type" value="Genomic_DNA"/>
</dbReference>
<gene>
    <name evidence="1" type="ORF">ACFO3I_00250</name>
</gene>
<reference evidence="2" key="1">
    <citation type="journal article" date="2019" name="Int. J. Syst. Evol. Microbiol.">
        <title>The Global Catalogue of Microorganisms (GCM) 10K type strain sequencing project: providing services to taxonomists for standard genome sequencing and annotation.</title>
        <authorList>
            <consortium name="The Broad Institute Genomics Platform"/>
            <consortium name="The Broad Institute Genome Sequencing Center for Infectious Disease"/>
            <person name="Wu L."/>
            <person name="Ma J."/>
        </authorList>
    </citation>
    <scope>NUCLEOTIDE SEQUENCE [LARGE SCALE GENOMIC DNA]</scope>
    <source>
        <strain evidence="2">DT28</strain>
    </source>
</reference>
<proteinExistence type="predicted"/>
<evidence type="ECO:0000313" key="2">
    <source>
        <dbReference type="Proteomes" id="UP001595962"/>
    </source>
</evidence>
<accession>A0ABV9JG34</accession>
<evidence type="ECO:0000313" key="1">
    <source>
        <dbReference type="EMBL" id="MFC4653442.1"/>
    </source>
</evidence>
<name>A0ABV9JG34_9GAMM</name>
<comment type="caution">
    <text evidence="1">The sequence shown here is derived from an EMBL/GenBank/DDBJ whole genome shotgun (WGS) entry which is preliminary data.</text>
</comment>
<organism evidence="1 2">
    <name type="scientific">Rheinheimera marina</name>
    <dbReference type="NCBI Taxonomy" id="1774958"/>
    <lineage>
        <taxon>Bacteria</taxon>
        <taxon>Pseudomonadati</taxon>
        <taxon>Pseudomonadota</taxon>
        <taxon>Gammaproteobacteria</taxon>
        <taxon>Chromatiales</taxon>
        <taxon>Chromatiaceae</taxon>
        <taxon>Rheinheimera</taxon>
    </lineage>
</organism>